<dbReference type="OrthoDB" id="10011277at2759"/>
<sequence length="302" mass="34737">MPSSGTILESTSVSMRPIDMNQTVRHGSIGAAANYSTIPDDREIFKALHDCMKDVGKFRQYTYYLGTSCDTTKLRNKVQKLKERINRSFNHQRELIGNGASSAGSMKSELAVRRFEKCLCFTLAALNYYEDLLHKFSILLVYFPIATGDRTNVVNLGFEDSTINADEASYENHENEENETNRYIELLNEIQRVQTLREEIEQIDIYQLRHHATSYSKDFVENMHKYTTELITENPIGRPKKRHRLTRCDYLHEDSSSSFAICHRRLNRREFLCTLTVILSILIIVGIIIIIIIATKSVPTGQ</sequence>
<accession>A0A814BQC3</accession>
<dbReference type="Proteomes" id="UP000663882">
    <property type="component" value="Unassembled WGS sequence"/>
</dbReference>
<feature type="transmembrane region" description="Helical" evidence="1">
    <location>
        <begin position="271"/>
        <end position="294"/>
    </location>
</feature>
<evidence type="ECO:0000313" key="2">
    <source>
        <dbReference type="EMBL" id="CAF0929797.1"/>
    </source>
</evidence>
<keyword evidence="1" id="KW-1133">Transmembrane helix</keyword>
<dbReference type="EMBL" id="CAJNOO010000392">
    <property type="protein sequence ID" value="CAF0929797.1"/>
    <property type="molecule type" value="Genomic_DNA"/>
</dbReference>
<dbReference type="AlphaFoldDB" id="A0A814BQC3"/>
<proteinExistence type="predicted"/>
<organism evidence="2 3">
    <name type="scientific">Rotaria sordida</name>
    <dbReference type="NCBI Taxonomy" id="392033"/>
    <lineage>
        <taxon>Eukaryota</taxon>
        <taxon>Metazoa</taxon>
        <taxon>Spiralia</taxon>
        <taxon>Gnathifera</taxon>
        <taxon>Rotifera</taxon>
        <taxon>Eurotatoria</taxon>
        <taxon>Bdelloidea</taxon>
        <taxon>Philodinida</taxon>
        <taxon>Philodinidae</taxon>
        <taxon>Rotaria</taxon>
    </lineage>
</organism>
<name>A0A814BQC3_9BILA</name>
<keyword evidence="1" id="KW-0472">Membrane</keyword>
<evidence type="ECO:0000313" key="3">
    <source>
        <dbReference type="Proteomes" id="UP000663882"/>
    </source>
</evidence>
<protein>
    <submittedName>
        <fullName evidence="2">Uncharacterized protein</fullName>
    </submittedName>
</protein>
<keyword evidence="1" id="KW-0812">Transmembrane</keyword>
<reference evidence="2" key="1">
    <citation type="submission" date="2021-02" db="EMBL/GenBank/DDBJ databases">
        <authorList>
            <person name="Nowell W R."/>
        </authorList>
    </citation>
    <scope>NUCLEOTIDE SEQUENCE</scope>
</reference>
<gene>
    <name evidence="2" type="ORF">RFH988_LOCUS10473</name>
</gene>
<comment type="caution">
    <text evidence="2">The sequence shown here is derived from an EMBL/GenBank/DDBJ whole genome shotgun (WGS) entry which is preliminary data.</text>
</comment>
<evidence type="ECO:0000256" key="1">
    <source>
        <dbReference type="SAM" id="Phobius"/>
    </source>
</evidence>